<feature type="transmembrane region" description="Helical" evidence="1">
    <location>
        <begin position="202"/>
        <end position="222"/>
    </location>
</feature>
<dbReference type="RefSeq" id="WP_107142858.1">
    <property type="nucleotide sequence ID" value="NZ_CP028324.1"/>
</dbReference>
<dbReference type="Proteomes" id="UP000240505">
    <property type="component" value="Chromosome"/>
</dbReference>
<keyword evidence="1" id="KW-0472">Membrane</keyword>
<feature type="transmembrane region" description="Helical" evidence="1">
    <location>
        <begin position="178"/>
        <end position="196"/>
    </location>
</feature>
<name>A0A2R4CCZ3_9BURK</name>
<evidence type="ECO:0000313" key="2">
    <source>
        <dbReference type="EMBL" id="AVR97513.1"/>
    </source>
</evidence>
<sequence>MIARPSDLFLSISLATLAGYVDTAGFVGLFGLFTAHVTGNFVLIGTELGHPGEGVLLLKFLAFPSFAAGVIGARLLANACERRGASAIRPLLACQLVLLAAFMAAAIVGSPPLDPGAPVVLAAGMLGAAAMGIHNAAGKLVFGRIAPTTVMTGNVTELLINLTDCLTGHGTPAVREKLARFGWPMLAFALGCILGGWGFRQAGFWCLALPVVTLAVLTLLSWPAPVASVATTPTRAG</sequence>
<dbReference type="KEGG" id="masz:C9I28_19090"/>
<dbReference type="AlphaFoldDB" id="A0A2R4CCZ3"/>
<feature type="transmembrane region" description="Helical" evidence="1">
    <location>
        <begin position="116"/>
        <end position="137"/>
    </location>
</feature>
<accession>A0A2R4CCZ3</accession>
<dbReference type="PANTHER" id="PTHR37314">
    <property type="entry name" value="SLR0142 PROTEIN"/>
    <property type="match status" value="1"/>
</dbReference>
<keyword evidence="1" id="KW-0812">Transmembrane</keyword>
<protein>
    <submittedName>
        <fullName evidence="2">DUF1275 domain-containing protein</fullName>
    </submittedName>
</protein>
<feature type="transmembrane region" description="Helical" evidence="1">
    <location>
        <begin position="56"/>
        <end position="76"/>
    </location>
</feature>
<dbReference type="PANTHER" id="PTHR37314:SF5">
    <property type="entry name" value="SLR0142 PROTEIN"/>
    <property type="match status" value="1"/>
</dbReference>
<keyword evidence="3" id="KW-1185">Reference proteome</keyword>
<reference evidence="2 3" key="1">
    <citation type="submission" date="2018-03" db="EMBL/GenBank/DDBJ databases">
        <title>Massilia armeniaca sp. nov., isolated from desert soil.</title>
        <authorList>
            <person name="Huang H."/>
            <person name="Ren M."/>
        </authorList>
    </citation>
    <scope>NUCLEOTIDE SEQUENCE [LARGE SCALE GENOMIC DNA]</scope>
    <source>
        <strain evidence="2 3">ZMN-3</strain>
    </source>
</reference>
<keyword evidence="1" id="KW-1133">Transmembrane helix</keyword>
<feature type="transmembrane region" description="Helical" evidence="1">
    <location>
        <begin position="88"/>
        <end position="110"/>
    </location>
</feature>
<gene>
    <name evidence="2" type="ORF">C9I28_19090</name>
</gene>
<organism evidence="2 3">
    <name type="scientific">Pseudoduganella armeniaca</name>
    <dbReference type="NCBI Taxonomy" id="2072590"/>
    <lineage>
        <taxon>Bacteria</taxon>
        <taxon>Pseudomonadati</taxon>
        <taxon>Pseudomonadota</taxon>
        <taxon>Betaproteobacteria</taxon>
        <taxon>Burkholderiales</taxon>
        <taxon>Oxalobacteraceae</taxon>
        <taxon>Telluria group</taxon>
        <taxon>Pseudoduganella</taxon>
    </lineage>
</organism>
<dbReference type="OrthoDB" id="5125627at2"/>
<dbReference type="InterPro" id="IPR010699">
    <property type="entry name" value="DUF1275"/>
</dbReference>
<evidence type="ECO:0000256" key="1">
    <source>
        <dbReference type="SAM" id="Phobius"/>
    </source>
</evidence>
<evidence type="ECO:0000313" key="3">
    <source>
        <dbReference type="Proteomes" id="UP000240505"/>
    </source>
</evidence>
<proteinExistence type="predicted"/>
<dbReference type="Pfam" id="PF06912">
    <property type="entry name" value="DUF1275"/>
    <property type="match status" value="1"/>
</dbReference>
<dbReference type="EMBL" id="CP028324">
    <property type="protein sequence ID" value="AVR97513.1"/>
    <property type="molecule type" value="Genomic_DNA"/>
</dbReference>